<dbReference type="VEuPathDB" id="FungiDB:C5L36_0A05290"/>
<feature type="compositionally biased region" description="Low complexity" evidence="12">
    <location>
        <begin position="699"/>
        <end position="716"/>
    </location>
</feature>
<dbReference type="PANTHER" id="PTHR43700">
    <property type="entry name" value="PHOSPHORIBOSYLAMINOIMIDAZOLE-SUCCINOCARBOXAMIDE SYNTHASE"/>
    <property type="match status" value="1"/>
</dbReference>
<dbReference type="InterPro" id="IPR011009">
    <property type="entry name" value="Kinase-like_dom_sf"/>
</dbReference>
<dbReference type="InterPro" id="IPR000719">
    <property type="entry name" value="Prot_kinase_dom"/>
</dbReference>
<dbReference type="NCBIfam" id="NF010568">
    <property type="entry name" value="PRK13961.1"/>
    <property type="match status" value="1"/>
</dbReference>
<evidence type="ECO:0000256" key="12">
    <source>
        <dbReference type="SAM" id="MobiDB-lite"/>
    </source>
</evidence>
<evidence type="ECO:0000256" key="6">
    <source>
        <dbReference type="ARBA" id="ARBA00022741"/>
    </source>
</evidence>
<keyword evidence="8 11" id="KW-0067">ATP-binding</keyword>
<dbReference type="EMBL" id="MQVM01000003">
    <property type="protein sequence ID" value="ONH76793.1"/>
    <property type="molecule type" value="Genomic_DNA"/>
</dbReference>
<comment type="similarity">
    <text evidence="2">Belongs to the SAICAR synthetase family.</text>
</comment>
<dbReference type="GO" id="GO:0005737">
    <property type="term" value="C:cytoplasm"/>
    <property type="evidence" value="ECO:0007669"/>
    <property type="project" value="TreeGrafter"/>
</dbReference>
<accession>A0A1V2LSE9</accession>
<evidence type="ECO:0000256" key="10">
    <source>
        <dbReference type="ARBA" id="ARBA00048475"/>
    </source>
</evidence>
<dbReference type="PANTHER" id="PTHR43700:SF1">
    <property type="entry name" value="PHOSPHORIBOSYLAMINOIMIDAZOLE-SUCCINOCARBOXAMIDE SYNTHASE"/>
    <property type="match status" value="1"/>
</dbReference>
<dbReference type="FunFam" id="3.30.200.20:FF:000392">
    <property type="entry name" value="Phosphoribosylaminoimidazole-succinocarboxamide synthase"/>
    <property type="match status" value="1"/>
</dbReference>
<evidence type="ECO:0000313" key="14">
    <source>
        <dbReference type="EMBL" id="ONH76793.1"/>
    </source>
</evidence>
<feature type="binding site" evidence="11">
    <location>
        <position position="330"/>
    </location>
    <ligand>
        <name>ATP</name>
        <dbReference type="ChEBI" id="CHEBI:30616"/>
    </ligand>
</feature>
<evidence type="ECO:0000256" key="4">
    <source>
        <dbReference type="ARBA" id="ARBA00016460"/>
    </source>
</evidence>
<dbReference type="PROSITE" id="PS00107">
    <property type="entry name" value="PROTEIN_KINASE_ATP"/>
    <property type="match status" value="1"/>
</dbReference>
<dbReference type="PROSITE" id="PS01058">
    <property type="entry name" value="SAICAR_SYNTHETASE_2"/>
    <property type="match status" value="1"/>
</dbReference>
<dbReference type="GO" id="GO:0005524">
    <property type="term" value="F:ATP binding"/>
    <property type="evidence" value="ECO:0007669"/>
    <property type="project" value="UniProtKB-UniRule"/>
</dbReference>
<dbReference type="PROSITE" id="PS50011">
    <property type="entry name" value="PROTEIN_KINASE_DOM"/>
    <property type="match status" value="1"/>
</dbReference>
<dbReference type="EC" id="6.3.2.6" evidence="3"/>
<dbReference type="GO" id="GO:0006189">
    <property type="term" value="P:'de novo' IMP biosynthetic process"/>
    <property type="evidence" value="ECO:0007669"/>
    <property type="project" value="UniProtKB-UniPathway"/>
</dbReference>
<evidence type="ECO:0000256" key="9">
    <source>
        <dbReference type="ARBA" id="ARBA00030409"/>
    </source>
</evidence>
<dbReference type="CDD" id="cd01414">
    <property type="entry name" value="SAICAR_synt_Sc"/>
    <property type="match status" value="1"/>
</dbReference>
<comment type="catalytic activity">
    <reaction evidence="10">
        <text>5-amino-1-(5-phospho-D-ribosyl)imidazole-4-carboxylate + L-aspartate + ATP = (2S)-2-[5-amino-1-(5-phospho-beta-D-ribosyl)imidazole-4-carboxamido]succinate + ADP + phosphate + 2 H(+)</text>
        <dbReference type="Rhea" id="RHEA:22628"/>
        <dbReference type="ChEBI" id="CHEBI:15378"/>
        <dbReference type="ChEBI" id="CHEBI:29991"/>
        <dbReference type="ChEBI" id="CHEBI:30616"/>
        <dbReference type="ChEBI" id="CHEBI:43474"/>
        <dbReference type="ChEBI" id="CHEBI:58443"/>
        <dbReference type="ChEBI" id="CHEBI:77657"/>
        <dbReference type="ChEBI" id="CHEBI:456216"/>
        <dbReference type="EC" id="6.3.2.6"/>
    </reaction>
</comment>
<dbReference type="CDD" id="cd08217">
    <property type="entry name" value="STKc_Nek2"/>
    <property type="match status" value="1"/>
</dbReference>
<dbReference type="VEuPathDB" id="FungiDB:C5L36_0A05280"/>
<name>A0A1V2LSE9_PICKU</name>
<evidence type="ECO:0000256" key="7">
    <source>
        <dbReference type="ARBA" id="ARBA00022755"/>
    </source>
</evidence>
<dbReference type="Gene3D" id="3.30.200.20">
    <property type="entry name" value="Phosphorylase Kinase, domain 1"/>
    <property type="match status" value="2"/>
</dbReference>
<organism evidence="14 15">
    <name type="scientific">Pichia kudriavzevii</name>
    <name type="common">Yeast</name>
    <name type="synonym">Issatchenkia orientalis</name>
    <dbReference type="NCBI Taxonomy" id="4909"/>
    <lineage>
        <taxon>Eukaryota</taxon>
        <taxon>Fungi</taxon>
        <taxon>Dikarya</taxon>
        <taxon>Ascomycota</taxon>
        <taxon>Saccharomycotina</taxon>
        <taxon>Pichiomycetes</taxon>
        <taxon>Pichiales</taxon>
        <taxon>Pichiaceae</taxon>
        <taxon>Pichia</taxon>
    </lineage>
</organism>
<feature type="compositionally biased region" description="Polar residues" evidence="12">
    <location>
        <begin position="149"/>
        <end position="164"/>
    </location>
</feature>
<dbReference type="PROSITE" id="PS01057">
    <property type="entry name" value="SAICAR_SYNTHETASE_1"/>
    <property type="match status" value="1"/>
</dbReference>
<dbReference type="SUPFAM" id="SSF56112">
    <property type="entry name" value="Protein kinase-like (PK-like)"/>
    <property type="match status" value="1"/>
</dbReference>
<proteinExistence type="inferred from homology"/>
<dbReference type="Pfam" id="PF00069">
    <property type="entry name" value="Pkinase"/>
    <property type="match status" value="2"/>
</dbReference>
<dbReference type="GO" id="GO:0004639">
    <property type="term" value="F:phosphoribosylaminoimidazolesuccinocarboxamide synthase activity"/>
    <property type="evidence" value="ECO:0007669"/>
    <property type="project" value="UniProtKB-EC"/>
</dbReference>
<dbReference type="FunFam" id="3.30.470.20:FF:000015">
    <property type="entry name" value="Phosphoribosylaminoimidazole-succinocarboxamide synthase"/>
    <property type="match status" value="1"/>
</dbReference>
<dbReference type="InterPro" id="IPR017441">
    <property type="entry name" value="Protein_kinase_ATP_BS"/>
</dbReference>
<evidence type="ECO:0000256" key="1">
    <source>
        <dbReference type="ARBA" id="ARBA00004672"/>
    </source>
</evidence>
<evidence type="ECO:0000256" key="11">
    <source>
        <dbReference type="PROSITE-ProRule" id="PRU10141"/>
    </source>
</evidence>
<feature type="region of interest" description="Disordered" evidence="12">
    <location>
        <begin position="699"/>
        <end position="750"/>
    </location>
</feature>
<dbReference type="SUPFAM" id="SSF56104">
    <property type="entry name" value="SAICAR synthase-like"/>
    <property type="match status" value="1"/>
</dbReference>
<dbReference type="SMART" id="SM00220">
    <property type="entry name" value="S_TKc"/>
    <property type="match status" value="1"/>
</dbReference>
<dbReference type="InterPro" id="IPR028923">
    <property type="entry name" value="SAICAR_synt/ADE2_N"/>
</dbReference>
<sequence>MSITSTNLDGILPLIAKGKVRDIYEVDSESLLFVATDRISAYDVIMENGIKDKGKLLTQISIFWFNFLEDNIKNHIIADSDEEIFARLPKELSESKYKDQLSQRSLLVRKHKLIPLEAIVRGYITGSAWKEYKKSGTVHGCPAPENLQESQEFPSPIFTPSTKAEQGEHDENISQEQAEKIVGKEVCEKVARKAIELYSKAKEYAKSRGIILADTKFEFGITDDGELVLVDEVLTPDSSRFWNAKTYKLGKSQESYDKQFLRDWLTSNGLNGKEGVSMPEDIVAQTSSKYVEAFEALTGKKYDIEIIGRGSFGLIWKVKHRPSGRIFVRKEISYKGISKKEEKQLASEFEILQSLHHPNIVQVYDIDKNVDKQIINIYMEYCDSGDVSQLIKKYRESKKYIPETLIWQIFTQTLLALYRCHNGIDIEPVASLFQETSNLKIPEVPNLKQVLHRDIKPENIFFMSDNYTVKLGDFGLAKCLGPNTSFTQTYVGTPYYMPPEVVSEQEYNALCDVWSLGCVMYEMCALKPPFTASTHSQLQEKIKRGVYNPIPSCYSNRLKLCISACLITELSERADVNLLLQNTSFKIYRREWELNQQEFELAKREIELKKREISLIRFKEELITREKQAIMIDKALEDERRLMNLKNDETRKIMRQEFDNVVHAKVEEKIRQFISEFKENQVPLHKLLSKHLTLETKQQQQQQIPQLQPQSQSQSQTHQVLGSNNYGAPSSPIKLRGPRSYEDVEIPRYK</sequence>
<dbReference type="Proteomes" id="UP000189274">
    <property type="component" value="Unassembled WGS sequence"/>
</dbReference>
<dbReference type="HAMAP" id="MF_00137">
    <property type="entry name" value="SAICAR_synth"/>
    <property type="match status" value="1"/>
</dbReference>
<feature type="compositionally biased region" description="Polar residues" evidence="12">
    <location>
        <begin position="717"/>
        <end position="728"/>
    </location>
</feature>
<dbReference type="GO" id="GO:0030447">
    <property type="term" value="P:filamentous growth"/>
    <property type="evidence" value="ECO:0007669"/>
    <property type="project" value="UniProtKB-ARBA"/>
</dbReference>
<keyword evidence="6 11" id="KW-0547">Nucleotide-binding</keyword>
<dbReference type="GO" id="GO:0004672">
    <property type="term" value="F:protein kinase activity"/>
    <property type="evidence" value="ECO:0007669"/>
    <property type="project" value="InterPro"/>
</dbReference>
<comment type="caution">
    <text evidence="14">The sequence shown here is derived from an EMBL/GenBank/DDBJ whole genome shotgun (WGS) entry which is preliminary data.</text>
</comment>
<dbReference type="UniPathway" id="UPA00074">
    <property type="reaction ID" value="UER00131"/>
</dbReference>
<evidence type="ECO:0000256" key="5">
    <source>
        <dbReference type="ARBA" id="ARBA00022598"/>
    </source>
</evidence>
<evidence type="ECO:0000256" key="8">
    <source>
        <dbReference type="ARBA" id="ARBA00022840"/>
    </source>
</evidence>
<feature type="domain" description="Protein kinase" evidence="13">
    <location>
        <begin position="301"/>
        <end position="585"/>
    </location>
</feature>
<reference evidence="15" key="1">
    <citation type="journal article" date="2017" name="Genome Announc.">
        <title>Genome sequences of Cyberlindnera fabianii 65, Pichia kudriavzevii 129, and Saccharomyces cerevisiae 131 isolated from fermented masau fruits in Zimbabwe.</title>
        <authorList>
            <person name="van Rijswijck I.M.H."/>
            <person name="Derks M.F.L."/>
            <person name="Abee T."/>
            <person name="de Ridder D."/>
            <person name="Smid E.J."/>
        </authorList>
    </citation>
    <scope>NUCLEOTIDE SEQUENCE [LARGE SCALE GENOMIC DNA]</scope>
    <source>
        <strain evidence="15">129</strain>
    </source>
</reference>
<dbReference type="Pfam" id="PF01259">
    <property type="entry name" value="SAICAR_synt"/>
    <property type="match status" value="1"/>
</dbReference>
<dbReference type="AlphaFoldDB" id="A0A1V2LSE9"/>
<dbReference type="InterPro" id="IPR018236">
    <property type="entry name" value="SAICAR_synthetase_CS"/>
</dbReference>
<feature type="compositionally biased region" description="Basic and acidic residues" evidence="12">
    <location>
        <begin position="739"/>
        <end position="750"/>
    </location>
</feature>
<dbReference type="NCBIfam" id="TIGR00081">
    <property type="entry name" value="purC"/>
    <property type="match status" value="1"/>
</dbReference>
<gene>
    <name evidence="14" type="ORF">BOH78_0989</name>
</gene>
<keyword evidence="5" id="KW-0436">Ligase</keyword>
<evidence type="ECO:0000256" key="3">
    <source>
        <dbReference type="ARBA" id="ARBA00012217"/>
    </source>
</evidence>
<comment type="pathway">
    <text evidence="1">Purine metabolism; IMP biosynthesis via de novo pathway; 5-amino-1-(5-phospho-D-ribosyl)imidazole-4-carboxamide from 5-amino-1-(5-phospho-D-ribosyl)imidazole-4-carboxylate: step 1/2.</text>
</comment>
<dbReference type="InterPro" id="IPR001636">
    <property type="entry name" value="SAICAR_synth"/>
</dbReference>
<feature type="region of interest" description="Disordered" evidence="12">
    <location>
        <begin position="149"/>
        <end position="169"/>
    </location>
</feature>
<dbReference type="Gene3D" id="3.30.470.20">
    <property type="entry name" value="ATP-grasp fold, B domain"/>
    <property type="match status" value="1"/>
</dbReference>
<evidence type="ECO:0000256" key="2">
    <source>
        <dbReference type="ARBA" id="ARBA00010190"/>
    </source>
</evidence>
<dbReference type="Gene3D" id="1.10.510.10">
    <property type="entry name" value="Transferase(Phosphotransferase) domain 1"/>
    <property type="match status" value="2"/>
</dbReference>
<dbReference type="PROSITE" id="PS00108">
    <property type="entry name" value="PROTEIN_KINASE_ST"/>
    <property type="match status" value="1"/>
</dbReference>
<keyword evidence="7" id="KW-0658">Purine biosynthesis</keyword>
<dbReference type="InterPro" id="IPR008271">
    <property type="entry name" value="Ser/Thr_kinase_AS"/>
</dbReference>
<protein>
    <recommendedName>
        <fullName evidence="4">Phosphoribosylaminoimidazole-succinocarboxamide synthase</fullName>
        <ecNumber evidence="3">6.3.2.6</ecNumber>
    </recommendedName>
    <alternativeName>
        <fullName evidence="9">SAICAR synthetase</fullName>
    </alternativeName>
</protein>
<evidence type="ECO:0000313" key="15">
    <source>
        <dbReference type="Proteomes" id="UP000189274"/>
    </source>
</evidence>
<evidence type="ECO:0000259" key="13">
    <source>
        <dbReference type="PROSITE" id="PS50011"/>
    </source>
</evidence>